<name>A0ABM6FL77_9ACTN</name>
<dbReference type="InterPro" id="IPR001296">
    <property type="entry name" value="Glyco_trans_1"/>
</dbReference>
<gene>
    <name evidence="5" type="ORF">A8L58_09610</name>
</gene>
<proteinExistence type="predicted"/>
<dbReference type="RefSeq" id="WP_071001106.1">
    <property type="nucleotide sequence ID" value="NZ_CP014352.1"/>
</dbReference>
<dbReference type="PANTHER" id="PTHR45947">
    <property type="entry name" value="SULFOQUINOVOSYL TRANSFERASE SQD2"/>
    <property type="match status" value="1"/>
</dbReference>
<protein>
    <recommendedName>
        <fullName evidence="7">Glycosyltransferase family 4 protein</fullName>
    </recommendedName>
</protein>
<organism evidence="5 6">
    <name type="scientific">Acidipropionibacterium acidipropionici</name>
    <dbReference type="NCBI Taxonomy" id="1748"/>
    <lineage>
        <taxon>Bacteria</taxon>
        <taxon>Bacillati</taxon>
        <taxon>Actinomycetota</taxon>
        <taxon>Actinomycetes</taxon>
        <taxon>Propionibacteriales</taxon>
        <taxon>Propionibacteriaceae</taxon>
        <taxon>Acidipropionibacterium</taxon>
    </lineage>
</organism>
<dbReference type="EMBL" id="CP015970">
    <property type="protein sequence ID" value="AOZ46909.1"/>
    <property type="molecule type" value="Genomic_DNA"/>
</dbReference>
<dbReference type="SUPFAM" id="SSF53756">
    <property type="entry name" value="UDP-Glycosyltransferase/glycogen phosphorylase"/>
    <property type="match status" value="1"/>
</dbReference>
<evidence type="ECO:0000259" key="4">
    <source>
        <dbReference type="Pfam" id="PF13439"/>
    </source>
</evidence>
<dbReference type="Proteomes" id="UP000178666">
    <property type="component" value="Chromosome"/>
</dbReference>
<dbReference type="Gene3D" id="3.40.50.2000">
    <property type="entry name" value="Glycogen Phosphorylase B"/>
    <property type="match status" value="2"/>
</dbReference>
<feature type="domain" description="Glycosyltransferase subfamily 4-like N-terminal" evidence="4">
    <location>
        <begin position="14"/>
        <end position="191"/>
    </location>
</feature>
<dbReference type="InterPro" id="IPR050194">
    <property type="entry name" value="Glycosyltransferase_grp1"/>
</dbReference>
<evidence type="ECO:0008006" key="7">
    <source>
        <dbReference type="Google" id="ProtNLM"/>
    </source>
</evidence>
<evidence type="ECO:0000256" key="2">
    <source>
        <dbReference type="ARBA" id="ARBA00022679"/>
    </source>
</evidence>
<evidence type="ECO:0000313" key="5">
    <source>
        <dbReference type="EMBL" id="AOZ46909.1"/>
    </source>
</evidence>
<dbReference type="PANTHER" id="PTHR45947:SF3">
    <property type="entry name" value="SULFOQUINOVOSYL TRANSFERASE SQD2"/>
    <property type="match status" value="1"/>
</dbReference>
<dbReference type="Pfam" id="PF13439">
    <property type="entry name" value="Glyco_transf_4"/>
    <property type="match status" value="1"/>
</dbReference>
<keyword evidence="1" id="KW-0328">Glycosyltransferase</keyword>
<keyword evidence="2" id="KW-0808">Transferase</keyword>
<feature type="domain" description="Glycosyl transferase family 1" evidence="3">
    <location>
        <begin position="198"/>
        <end position="353"/>
    </location>
</feature>
<accession>A0ABM6FL77</accession>
<dbReference type="InterPro" id="IPR028098">
    <property type="entry name" value="Glyco_trans_4-like_N"/>
</dbReference>
<sequence length="386" mass="41291">MRILIGADTYPPTINGAAQATRRLARGLAARGHTVHVACPSTTGEPGTLTGEQGVVIHRIRSLRYPGCPDFPLSSPRGLRRVARRLIDDVEPDVLHVQSGYLLGRALMDAAAARGIGAVATNHLMPANVLDRLPVPTGLRQLASAIIWRNLTSAYSRAGIVTSPTPRAADLLHTHTGLDVLAVSNGVDTRRFHREPATGGVPTVLFVGRLDPEKHVEDALEAIALLPAEVPGRLEIVGEGCAGPGWKALARKLGLGPDRVVFRGRIDDDALLDAYRRADLLCMPSTAELQSLVTLEAMACGLPVVAADAMALPHLVRHGVNGYLYPPGDREALAGYLATLLRDAPLRAEMGARSLRIVEDHGLDRTLDAFEGCYQRLCRVTEPVAP</sequence>
<evidence type="ECO:0000259" key="3">
    <source>
        <dbReference type="Pfam" id="PF00534"/>
    </source>
</evidence>
<keyword evidence="6" id="KW-1185">Reference proteome</keyword>
<reference evidence="5 6" key="1">
    <citation type="journal article" date="2016" name="Plant Dis.">
        <title>Improved production of propionic acid using genome shuffling.</title>
        <authorList>
            <person name="Luna-Flores C.H."/>
            <person name="Palfreyman R.W."/>
            <person name="Kromer J.O."/>
            <person name="Nielsen L.K."/>
            <person name="Marcellin E."/>
        </authorList>
    </citation>
    <scope>NUCLEOTIDE SEQUENCE [LARGE SCALE GENOMIC DNA]</scope>
    <source>
        <strain evidence="5 6">F3E8</strain>
    </source>
</reference>
<evidence type="ECO:0000313" key="6">
    <source>
        <dbReference type="Proteomes" id="UP000178666"/>
    </source>
</evidence>
<evidence type="ECO:0000256" key="1">
    <source>
        <dbReference type="ARBA" id="ARBA00022676"/>
    </source>
</evidence>
<dbReference type="Pfam" id="PF00534">
    <property type="entry name" value="Glycos_transf_1"/>
    <property type="match status" value="1"/>
</dbReference>